<keyword evidence="3 5" id="KW-1133">Transmembrane helix</keyword>
<dbReference type="Proteomes" id="UP000015102">
    <property type="component" value="Unassembled WGS sequence"/>
</dbReference>
<dbReference type="Gene3D" id="1.10.3430.10">
    <property type="entry name" value="Ammonium transporter AmtB like domains"/>
    <property type="match status" value="1"/>
</dbReference>
<evidence type="ECO:0000256" key="2">
    <source>
        <dbReference type="ARBA" id="ARBA00022692"/>
    </source>
</evidence>
<dbReference type="EMBL" id="CAQQ02121320">
    <property type="status" value="NOT_ANNOTATED_CDS"/>
    <property type="molecule type" value="Genomic_DNA"/>
</dbReference>
<dbReference type="EMBL" id="CAQQ02121319">
    <property type="status" value="NOT_ANNOTATED_CDS"/>
    <property type="molecule type" value="Genomic_DNA"/>
</dbReference>
<keyword evidence="2 5" id="KW-0812">Transmembrane</keyword>
<evidence type="ECO:0000256" key="5">
    <source>
        <dbReference type="SAM" id="Phobius"/>
    </source>
</evidence>
<organism evidence="6 7">
    <name type="scientific">Megaselia scalaris</name>
    <name type="common">Humpbacked fly</name>
    <name type="synonym">Phora scalaris</name>
    <dbReference type="NCBI Taxonomy" id="36166"/>
    <lineage>
        <taxon>Eukaryota</taxon>
        <taxon>Metazoa</taxon>
        <taxon>Ecdysozoa</taxon>
        <taxon>Arthropoda</taxon>
        <taxon>Hexapoda</taxon>
        <taxon>Insecta</taxon>
        <taxon>Pterygota</taxon>
        <taxon>Neoptera</taxon>
        <taxon>Endopterygota</taxon>
        <taxon>Diptera</taxon>
        <taxon>Brachycera</taxon>
        <taxon>Muscomorpha</taxon>
        <taxon>Platypezoidea</taxon>
        <taxon>Phoridae</taxon>
        <taxon>Megaseliini</taxon>
        <taxon>Megaselia</taxon>
    </lineage>
</organism>
<dbReference type="HOGENOM" id="CLU_1534301_0_0_1"/>
<keyword evidence="7" id="KW-1185">Reference proteome</keyword>
<keyword evidence="4 5" id="KW-0472">Membrane</keyword>
<sequence length="175" mass="19425">MPAVISAIFSAIYAALAKKDDYKGTLDEIFPAMTDPQQIEAMNALSGTNATELFLGGYGRTASQQGGYQLFGIALTVAVAIVGGLITVYKGIFLYRNTPVTGDMNPKYEAKVSDPYQNVIIVHYCRKQKRALPTKQKRALPTIGLLLKTSCIRNLDKEEQHEDDQYWEVPEEKEC</sequence>
<protein>
    <recommendedName>
        <fullName evidence="8">Ammonium transporter AmtB-like domain-containing protein</fullName>
    </recommendedName>
</protein>
<evidence type="ECO:0000313" key="7">
    <source>
        <dbReference type="Proteomes" id="UP000015102"/>
    </source>
</evidence>
<evidence type="ECO:0008006" key="8">
    <source>
        <dbReference type="Google" id="ProtNLM"/>
    </source>
</evidence>
<proteinExistence type="predicted"/>
<name>T1GA00_MEGSC</name>
<dbReference type="GO" id="GO:0016020">
    <property type="term" value="C:membrane"/>
    <property type="evidence" value="ECO:0007669"/>
    <property type="project" value="UniProtKB-SubCell"/>
</dbReference>
<evidence type="ECO:0000313" key="6">
    <source>
        <dbReference type="EnsemblMetazoa" id="MESCA000042-PA"/>
    </source>
</evidence>
<evidence type="ECO:0000256" key="1">
    <source>
        <dbReference type="ARBA" id="ARBA00004141"/>
    </source>
</evidence>
<dbReference type="EMBL" id="CAQQ02121318">
    <property type="status" value="NOT_ANNOTATED_CDS"/>
    <property type="molecule type" value="Genomic_DNA"/>
</dbReference>
<reference evidence="7" key="1">
    <citation type="submission" date="2013-02" db="EMBL/GenBank/DDBJ databases">
        <authorList>
            <person name="Hughes D."/>
        </authorList>
    </citation>
    <scope>NUCLEOTIDE SEQUENCE</scope>
    <source>
        <strain>Durham</strain>
        <strain evidence="7">NC isolate 2 -- Noor lab</strain>
    </source>
</reference>
<accession>T1GA00</accession>
<dbReference type="EnsemblMetazoa" id="MESCA000042-RA">
    <property type="protein sequence ID" value="MESCA000042-PA"/>
    <property type="gene ID" value="MESCA000042"/>
</dbReference>
<dbReference type="InterPro" id="IPR029020">
    <property type="entry name" value="Ammonium/urea_transptr"/>
</dbReference>
<dbReference type="AlphaFoldDB" id="T1GA00"/>
<comment type="subcellular location">
    <subcellularLocation>
        <location evidence="1">Membrane</location>
        <topology evidence="1">Multi-pass membrane protein</topology>
    </subcellularLocation>
</comment>
<evidence type="ECO:0000256" key="4">
    <source>
        <dbReference type="ARBA" id="ARBA00023136"/>
    </source>
</evidence>
<evidence type="ECO:0000256" key="3">
    <source>
        <dbReference type="ARBA" id="ARBA00022989"/>
    </source>
</evidence>
<feature type="transmembrane region" description="Helical" evidence="5">
    <location>
        <begin position="68"/>
        <end position="89"/>
    </location>
</feature>
<reference evidence="6" key="2">
    <citation type="submission" date="2015-06" db="UniProtKB">
        <authorList>
            <consortium name="EnsemblMetazoa"/>
        </authorList>
    </citation>
    <scope>IDENTIFICATION</scope>
</reference>